<evidence type="ECO:0000256" key="2">
    <source>
        <dbReference type="ARBA" id="ARBA00023125"/>
    </source>
</evidence>
<dbReference type="Gene3D" id="1.10.10.60">
    <property type="entry name" value="Homeodomain-like"/>
    <property type="match status" value="2"/>
</dbReference>
<evidence type="ECO:0000313" key="6">
    <source>
        <dbReference type="EMBL" id="OSJ24334.1"/>
    </source>
</evidence>
<dbReference type="SMART" id="SM00342">
    <property type="entry name" value="HTH_ARAC"/>
    <property type="match status" value="1"/>
</dbReference>
<evidence type="ECO:0000259" key="5">
    <source>
        <dbReference type="PROSITE" id="PS01124"/>
    </source>
</evidence>
<dbReference type="InterPro" id="IPR050204">
    <property type="entry name" value="AraC_XylS_family_regulators"/>
</dbReference>
<name>A0ABX3WYR8_9BRAD</name>
<dbReference type="InterPro" id="IPR020449">
    <property type="entry name" value="Tscrpt_reg_AraC-type_HTH"/>
</dbReference>
<gene>
    <name evidence="6" type="ORF">BST63_27640</name>
</gene>
<keyword evidence="2" id="KW-0238">DNA-binding</keyword>
<dbReference type="PROSITE" id="PS01124">
    <property type="entry name" value="HTH_ARAC_FAMILY_2"/>
    <property type="match status" value="1"/>
</dbReference>
<dbReference type="SUPFAM" id="SSF46689">
    <property type="entry name" value="Homeodomain-like"/>
    <property type="match status" value="2"/>
</dbReference>
<sequence length="149" mass="16923">MHIARKKWSQPTANALPNWRLKRVLEYVNTHLDQALTLADLAAVAGLSRMHFAGQFRVATGYRPHEYLLYQRIEQAKSMLLSTDVPLAELALNVGFQAQPHFSTVFKRLTGQTPARWRNAMRRECRTPVGEPHQGWSGKADSSERVRGS</sequence>
<keyword evidence="7" id="KW-1185">Reference proteome</keyword>
<comment type="caution">
    <text evidence="6">The sequence shown here is derived from an EMBL/GenBank/DDBJ whole genome shotgun (WGS) entry which is preliminary data.</text>
</comment>
<evidence type="ECO:0000256" key="3">
    <source>
        <dbReference type="ARBA" id="ARBA00023163"/>
    </source>
</evidence>
<dbReference type="InterPro" id="IPR009057">
    <property type="entry name" value="Homeodomain-like_sf"/>
</dbReference>
<organism evidence="6 7">
    <name type="scientific">Bradyrhizobium canariense</name>
    <dbReference type="NCBI Taxonomy" id="255045"/>
    <lineage>
        <taxon>Bacteria</taxon>
        <taxon>Pseudomonadati</taxon>
        <taxon>Pseudomonadota</taxon>
        <taxon>Alphaproteobacteria</taxon>
        <taxon>Hyphomicrobiales</taxon>
        <taxon>Nitrobacteraceae</taxon>
        <taxon>Bradyrhizobium</taxon>
    </lineage>
</organism>
<evidence type="ECO:0000313" key="7">
    <source>
        <dbReference type="Proteomes" id="UP000193884"/>
    </source>
</evidence>
<dbReference type="PANTHER" id="PTHR46796:SF14">
    <property type="entry name" value="TRANSCRIPTIONAL REGULATORY PROTEIN"/>
    <property type="match status" value="1"/>
</dbReference>
<keyword evidence="1" id="KW-0805">Transcription regulation</keyword>
<protein>
    <recommendedName>
        <fullName evidence="5">HTH araC/xylS-type domain-containing protein</fullName>
    </recommendedName>
</protein>
<feature type="region of interest" description="Disordered" evidence="4">
    <location>
        <begin position="125"/>
        <end position="149"/>
    </location>
</feature>
<evidence type="ECO:0000256" key="1">
    <source>
        <dbReference type="ARBA" id="ARBA00023015"/>
    </source>
</evidence>
<proteinExistence type="predicted"/>
<dbReference type="PROSITE" id="PS00041">
    <property type="entry name" value="HTH_ARAC_FAMILY_1"/>
    <property type="match status" value="1"/>
</dbReference>
<dbReference type="EMBL" id="NAFK01000172">
    <property type="protein sequence ID" value="OSJ24334.1"/>
    <property type="molecule type" value="Genomic_DNA"/>
</dbReference>
<dbReference type="PANTHER" id="PTHR46796">
    <property type="entry name" value="HTH-TYPE TRANSCRIPTIONAL ACTIVATOR RHAS-RELATED"/>
    <property type="match status" value="1"/>
</dbReference>
<keyword evidence="3" id="KW-0804">Transcription</keyword>
<feature type="domain" description="HTH araC/xylS-type" evidence="5">
    <location>
        <begin position="22"/>
        <end position="120"/>
    </location>
</feature>
<dbReference type="Pfam" id="PF12833">
    <property type="entry name" value="HTH_18"/>
    <property type="match status" value="1"/>
</dbReference>
<accession>A0ABX3WYR8</accession>
<dbReference type="PRINTS" id="PR00032">
    <property type="entry name" value="HTHARAC"/>
</dbReference>
<reference evidence="6 7" key="1">
    <citation type="submission" date="2017-03" db="EMBL/GenBank/DDBJ databases">
        <title>Whole genome sequences of fourteen strains of Bradyrhizobium canariense and one strain of Bradyrhizobium japonicum isolated from Lupinus (Papilionoideae: Genisteae) species in Algeria.</title>
        <authorList>
            <person name="Crovadore J."/>
            <person name="Chekireb D."/>
            <person name="Brachmann A."/>
            <person name="Chablais R."/>
            <person name="Cochard B."/>
            <person name="Lefort F."/>
        </authorList>
    </citation>
    <scope>NUCLEOTIDE SEQUENCE [LARGE SCALE GENOMIC DNA]</scope>
    <source>
        <strain evidence="6 7">UBMAN05</strain>
    </source>
</reference>
<dbReference type="InterPro" id="IPR018062">
    <property type="entry name" value="HTH_AraC-typ_CS"/>
</dbReference>
<dbReference type="InterPro" id="IPR018060">
    <property type="entry name" value="HTH_AraC"/>
</dbReference>
<evidence type="ECO:0000256" key="4">
    <source>
        <dbReference type="SAM" id="MobiDB-lite"/>
    </source>
</evidence>
<dbReference type="Proteomes" id="UP000193884">
    <property type="component" value="Unassembled WGS sequence"/>
</dbReference>